<evidence type="ECO:0000256" key="2">
    <source>
        <dbReference type="ARBA" id="ARBA00061659"/>
    </source>
</evidence>
<sequence length="627" mass="71271">MVIFTNSYQQPWNSPLSTLVFFQKCKTLNDINQLHSRMITTGFIKNTCLTTKIILSLSSSPQSPLREFARYIFFTHHALLVDTKEEDPFLWNAIIKTYSHGDDPIQALSIFSLMLENGISVDKYSLSLVLKACARLGLVREGLQIHGLLRKMEFGSDVFLQNCLMTLYLRCWCLEHARQVFDTMPRKDTVSYNSMIDGYVKRGKIDLARGLFELMPTEERNLISWNSLISGYMQSGNGLQLAWELFEKMPKRDLISWNSMIDGCAKCGRMDDAQALFDRMPERDMVSWANMIDGYAKLGHVNIGRRFFDDMPEKDVVVCNVMMNGYLQNGYYMEALDIFYALQRESKLSPDNATLLIALTAIAQLGHIEKGVAIHCYLKENGFSLEEKLGVALINMYSKCGSIDNAMLVFEGIKEKTVDHCNAMISGLAIHGLGELAFDLLMEMERMRIKPDDITFIGLLNAFGHAGLLKEGMICFELMRRVYKVEPKLQHYGCMVDILSRTGHIEEARKFVDEMPIEPNDVIWRTLASACKAHASFGIGESLAKHLVKLDCSSSSSYVLLSNIYAGLHMWNEVSRVRKMMKERNLKKIPGCSWIELEGNVHEFSVQDKSHPQVKEIYSLLNSVSST</sequence>
<dbReference type="Pfam" id="PF01535">
    <property type="entry name" value="PPR"/>
    <property type="match status" value="9"/>
</dbReference>
<dbReference type="EMBL" id="KK914782">
    <property type="protein sequence ID" value="KDP28762.1"/>
    <property type="molecule type" value="Genomic_DNA"/>
</dbReference>
<dbReference type="OrthoDB" id="772730at2759"/>
<dbReference type="PANTHER" id="PTHR47926:SF456">
    <property type="entry name" value="PENTATRICOPEPTIDE REPEAT-CONTAINING PROTEIN ELI1, CHLOROPLASTIC"/>
    <property type="match status" value="1"/>
</dbReference>
<evidence type="ECO:0000256" key="3">
    <source>
        <dbReference type="PROSITE-ProRule" id="PRU00708"/>
    </source>
</evidence>
<dbReference type="PANTHER" id="PTHR47926">
    <property type="entry name" value="PENTATRICOPEPTIDE REPEAT-CONTAINING PROTEIN"/>
    <property type="match status" value="1"/>
</dbReference>
<dbReference type="Gene3D" id="1.25.40.10">
    <property type="entry name" value="Tetratricopeptide repeat domain"/>
    <property type="match status" value="4"/>
</dbReference>
<dbReference type="FunFam" id="1.25.40.10:FF:000277">
    <property type="entry name" value="Pentatricopeptide repeat-containing protein, mitochondrial"/>
    <property type="match status" value="1"/>
</dbReference>
<organism evidence="4 5">
    <name type="scientific">Jatropha curcas</name>
    <name type="common">Barbados nut</name>
    <dbReference type="NCBI Taxonomy" id="180498"/>
    <lineage>
        <taxon>Eukaryota</taxon>
        <taxon>Viridiplantae</taxon>
        <taxon>Streptophyta</taxon>
        <taxon>Embryophyta</taxon>
        <taxon>Tracheophyta</taxon>
        <taxon>Spermatophyta</taxon>
        <taxon>Magnoliopsida</taxon>
        <taxon>eudicotyledons</taxon>
        <taxon>Gunneridae</taxon>
        <taxon>Pentapetalae</taxon>
        <taxon>rosids</taxon>
        <taxon>fabids</taxon>
        <taxon>Malpighiales</taxon>
        <taxon>Euphorbiaceae</taxon>
        <taxon>Crotonoideae</taxon>
        <taxon>Jatropheae</taxon>
        <taxon>Jatropha</taxon>
    </lineage>
</organism>
<evidence type="ECO:0000313" key="5">
    <source>
        <dbReference type="Proteomes" id="UP000027138"/>
    </source>
</evidence>
<proteinExistence type="inferred from homology"/>
<comment type="similarity">
    <text evidence="2">Belongs to the PPR family. PCMP-E subfamily.</text>
</comment>
<name>A0A067JY24_JATCU</name>
<dbReference type="GO" id="GO:0016556">
    <property type="term" value="P:mRNA modification"/>
    <property type="evidence" value="ECO:0007669"/>
    <property type="project" value="UniProtKB-ARBA"/>
</dbReference>
<dbReference type="Pfam" id="PF20431">
    <property type="entry name" value="E_motif"/>
    <property type="match status" value="1"/>
</dbReference>
<feature type="repeat" description="PPR" evidence="3">
    <location>
        <begin position="87"/>
        <end position="121"/>
    </location>
</feature>
<dbReference type="InterPro" id="IPR011990">
    <property type="entry name" value="TPR-like_helical_dom_sf"/>
</dbReference>
<evidence type="ECO:0000256" key="1">
    <source>
        <dbReference type="ARBA" id="ARBA00022737"/>
    </source>
</evidence>
<feature type="repeat" description="PPR" evidence="3">
    <location>
        <begin position="188"/>
        <end position="222"/>
    </location>
</feature>
<evidence type="ECO:0000313" key="4">
    <source>
        <dbReference type="EMBL" id="KDP28762.1"/>
    </source>
</evidence>
<dbReference type="InterPro" id="IPR002885">
    <property type="entry name" value="PPR_rpt"/>
</dbReference>
<protein>
    <submittedName>
        <fullName evidence="4">Uncharacterized protein</fullName>
    </submittedName>
</protein>
<dbReference type="GO" id="GO:0003723">
    <property type="term" value="F:RNA binding"/>
    <property type="evidence" value="ECO:0007669"/>
    <property type="project" value="InterPro"/>
</dbReference>
<dbReference type="InterPro" id="IPR046960">
    <property type="entry name" value="PPR_At4g14850-like_plant"/>
</dbReference>
<dbReference type="PROSITE" id="PS51375">
    <property type="entry name" value="PPR"/>
    <property type="match status" value="5"/>
</dbReference>
<dbReference type="InterPro" id="IPR046848">
    <property type="entry name" value="E_motif"/>
</dbReference>
<dbReference type="KEGG" id="jcu:105643129"/>
<dbReference type="STRING" id="180498.A0A067JY24"/>
<gene>
    <name evidence="4" type="ORF">JCGZ_14533</name>
</gene>
<dbReference type="AlphaFoldDB" id="A0A067JY24"/>
<feature type="repeat" description="PPR" evidence="3">
    <location>
        <begin position="253"/>
        <end position="287"/>
    </location>
</feature>
<dbReference type="InterPro" id="IPR046849">
    <property type="entry name" value="E2_motif"/>
</dbReference>
<dbReference type="Pfam" id="PF20430">
    <property type="entry name" value="Eplus_motif"/>
    <property type="match status" value="1"/>
</dbReference>
<keyword evidence="5" id="KW-1185">Reference proteome</keyword>
<reference evidence="4 5" key="1">
    <citation type="journal article" date="2014" name="PLoS ONE">
        <title>Global Analysis of Gene Expression Profiles in Physic Nut (Jatropha curcas L.) Seedlings Exposed to Salt Stress.</title>
        <authorList>
            <person name="Zhang L."/>
            <person name="Zhang C."/>
            <person name="Wu P."/>
            <person name="Chen Y."/>
            <person name="Li M."/>
            <person name="Jiang H."/>
            <person name="Wu G."/>
        </authorList>
    </citation>
    <scope>NUCLEOTIDE SEQUENCE [LARGE SCALE GENOMIC DNA]</scope>
    <source>
        <strain evidence="5">cv. GZQX0401</strain>
        <tissue evidence="4">Young leaves</tissue>
    </source>
</reference>
<feature type="repeat" description="PPR" evidence="3">
    <location>
        <begin position="315"/>
        <end position="350"/>
    </location>
</feature>
<feature type="repeat" description="PPR" evidence="3">
    <location>
        <begin position="417"/>
        <end position="451"/>
    </location>
</feature>
<accession>A0A067JY24</accession>
<keyword evidence="1" id="KW-0677">Repeat</keyword>
<dbReference type="NCBIfam" id="TIGR00756">
    <property type="entry name" value="PPR"/>
    <property type="match status" value="7"/>
</dbReference>
<dbReference type="Proteomes" id="UP000027138">
    <property type="component" value="Unassembled WGS sequence"/>
</dbReference>
<dbReference type="GO" id="GO:0005737">
    <property type="term" value="C:cytoplasm"/>
    <property type="evidence" value="ECO:0007669"/>
    <property type="project" value="UniProtKB-ARBA"/>
</dbReference>
<dbReference type="Pfam" id="PF13041">
    <property type="entry name" value="PPR_2"/>
    <property type="match status" value="1"/>
</dbReference>